<dbReference type="EMBL" id="DWZI01000059">
    <property type="protein sequence ID" value="HJA86812.1"/>
    <property type="molecule type" value="Genomic_DNA"/>
</dbReference>
<reference evidence="5" key="2">
    <citation type="submission" date="2021-04" db="EMBL/GenBank/DDBJ databases">
        <authorList>
            <person name="Gilroy R."/>
        </authorList>
    </citation>
    <scope>NUCLEOTIDE SEQUENCE</scope>
    <source>
        <strain evidence="5">ChiHjej12B11-9795</strain>
    </source>
</reference>
<evidence type="ECO:0000313" key="5">
    <source>
        <dbReference type="EMBL" id="HJA86812.1"/>
    </source>
</evidence>
<keyword evidence="1" id="KW-0812">Transmembrane</keyword>
<dbReference type="InterPro" id="IPR025178">
    <property type="entry name" value="Lnb_N"/>
</dbReference>
<reference evidence="5" key="1">
    <citation type="journal article" date="2021" name="PeerJ">
        <title>Extensive microbial diversity within the chicken gut microbiome revealed by metagenomics and culture.</title>
        <authorList>
            <person name="Gilroy R."/>
            <person name="Ravi A."/>
            <person name="Getino M."/>
            <person name="Pursley I."/>
            <person name="Horton D.L."/>
            <person name="Alikhan N.F."/>
            <person name="Baker D."/>
            <person name="Gharbi K."/>
            <person name="Hall N."/>
            <person name="Watson M."/>
            <person name="Adriaenssens E.M."/>
            <person name="Foster-Nyarko E."/>
            <person name="Jarju S."/>
            <person name="Secka A."/>
            <person name="Antonio M."/>
            <person name="Oren A."/>
            <person name="Chaudhuri R.R."/>
            <person name="La Ragione R."/>
            <person name="Hildebrand F."/>
            <person name="Pallen M.J."/>
        </authorList>
    </citation>
    <scope>NUCLEOTIDE SEQUENCE</scope>
    <source>
        <strain evidence="5">ChiHjej12B11-9795</strain>
    </source>
</reference>
<dbReference type="InterPro" id="IPR057436">
    <property type="entry name" value="5TMH_Lnb"/>
</dbReference>
<feature type="transmembrane region" description="Helical" evidence="1">
    <location>
        <begin position="270"/>
        <end position="286"/>
    </location>
</feature>
<accession>A0A9D2HZN0</accession>
<evidence type="ECO:0000259" key="3">
    <source>
        <dbReference type="Pfam" id="PF13387"/>
    </source>
</evidence>
<comment type="caution">
    <text evidence="5">The sequence shown here is derived from an EMBL/GenBank/DDBJ whole genome shotgun (WGS) entry which is preliminary data.</text>
</comment>
<sequence>MKVSQVFITALIALLLLPFAGKAAPTRDISRDSVRISLLTCAAGQEIYSLFGHTAIRYENFTTQTDVVYNYGVFDFSSDGFVLRFALGETDYRLDKEPTDYFCQAYYFHGRDVWQQVLNLTPTEKRRLVNLLETNYLPQNRIYRYNFFYDNCSTRPRDKIEEAVEERVDYGADMSDTDTDTTFRDLIDRYSKGHPWSRLAMNLCLGSEADKPISRRMMEFVPFLLQADFSRSQIVDSAGQARPLVTAEGRLVKAMLQESPRQEGLTPMKYAWLLFSMTLVLTLWGIRKRKSLWGWDVLLFGTMGIAGCILAFLVFFSQHPCMSPNYLLFVFHPLHLFCLPWLVYEVRKGRRSRYLMLNLLVLTLFMAFWAVIPQKIPPEVVPLALCLWMRSMGNYALAKKKK</sequence>
<feature type="domain" description="Lnb-like transmembrane" evidence="4">
    <location>
        <begin position="262"/>
        <end position="401"/>
    </location>
</feature>
<feature type="domain" description="Lnb N-terminal periplasmic" evidence="3">
    <location>
        <begin position="26"/>
        <end position="171"/>
    </location>
</feature>
<keyword evidence="1" id="KW-1133">Transmembrane helix</keyword>
<dbReference type="Pfam" id="PF13387">
    <property type="entry name" value="Lnb_N"/>
    <property type="match status" value="1"/>
</dbReference>
<proteinExistence type="predicted"/>
<evidence type="ECO:0000256" key="1">
    <source>
        <dbReference type="SAM" id="Phobius"/>
    </source>
</evidence>
<dbReference type="AlphaFoldDB" id="A0A9D2HZN0"/>
<feature type="transmembrane region" description="Helical" evidence="1">
    <location>
        <begin position="293"/>
        <end position="314"/>
    </location>
</feature>
<feature type="chain" id="PRO_5039654272" evidence="2">
    <location>
        <begin position="24"/>
        <end position="402"/>
    </location>
</feature>
<gene>
    <name evidence="5" type="ORF">H9950_11615</name>
</gene>
<organism evidence="5 6">
    <name type="scientific">Candidatus Bacteroides avicola</name>
    <dbReference type="NCBI Taxonomy" id="2838468"/>
    <lineage>
        <taxon>Bacteria</taxon>
        <taxon>Pseudomonadati</taxon>
        <taxon>Bacteroidota</taxon>
        <taxon>Bacteroidia</taxon>
        <taxon>Bacteroidales</taxon>
        <taxon>Bacteroidaceae</taxon>
        <taxon>Bacteroides</taxon>
    </lineage>
</organism>
<feature type="transmembrane region" description="Helical" evidence="1">
    <location>
        <begin position="355"/>
        <end position="374"/>
    </location>
</feature>
<evidence type="ECO:0000259" key="4">
    <source>
        <dbReference type="Pfam" id="PF25221"/>
    </source>
</evidence>
<dbReference type="Proteomes" id="UP000823862">
    <property type="component" value="Unassembled WGS sequence"/>
</dbReference>
<evidence type="ECO:0000313" key="6">
    <source>
        <dbReference type="Proteomes" id="UP000823862"/>
    </source>
</evidence>
<keyword evidence="1" id="KW-0472">Membrane</keyword>
<protein>
    <submittedName>
        <fullName evidence="5">DUF4105 domain-containing protein</fullName>
    </submittedName>
</protein>
<dbReference type="Pfam" id="PF25221">
    <property type="entry name" value="5TMH_Lnb"/>
    <property type="match status" value="1"/>
</dbReference>
<feature type="transmembrane region" description="Helical" evidence="1">
    <location>
        <begin position="326"/>
        <end position="343"/>
    </location>
</feature>
<feature type="signal peptide" evidence="2">
    <location>
        <begin position="1"/>
        <end position="23"/>
    </location>
</feature>
<evidence type="ECO:0000256" key="2">
    <source>
        <dbReference type="SAM" id="SignalP"/>
    </source>
</evidence>
<keyword evidence="2" id="KW-0732">Signal</keyword>
<feature type="transmembrane region" description="Helical" evidence="1">
    <location>
        <begin position="380"/>
        <end position="398"/>
    </location>
</feature>
<name>A0A9D2HZN0_9BACE</name>